<dbReference type="OMA" id="CDLCMLK"/>
<feature type="compositionally biased region" description="Low complexity" evidence="4">
    <location>
        <begin position="635"/>
        <end position="657"/>
    </location>
</feature>
<dbReference type="AlphaFoldDB" id="Q5KB10"/>
<dbReference type="GeneID" id="3259428"/>
<reference evidence="6 7" key="1">
    <citation type="journal article" date="2005" name="Science">
        <title>The genome of the basidiomycetous yeast and human pathogen Cryptococcus neoformans.</title>
        <authorList>
            <person name="Loftus B.J."/>
            <person name="Fung E."/>
            <person name="Roncaglia P."/>
            <person name="Rowley D."/>
            <person name="Amedeo P."/>
            <person name="Bruno D."/>
            <person name="Vamathevan J."/>
            <person name="Miranda M."/>
            <person name="Anderson I.J."/>
            <person name="Fraser J.A."/>
            <person name="Allen J.E."/>
            <person name="Bosdet I.E."/>
            <person name="Brent M.R."/>
            <person name="Chiu R."/>
            <person name="Doering T.L."/>
            <person name="Donlin M.J."/>
            <person name="D'Souza C.A."/>
            <person name="Fox D.S."/>
            <person name="Grinberg V."/>
            <person name="Fu J."/>
            <person name="Fukushima M."/>
            <person name="Haas B.J."/>
            <person name="Huang J.C."/>
            <person name="Janbon G."/>
            <person name="Jones S.J."/>
            <person name="Koo H.L."/>
            <person name="Krzywinski M.I."/>
            <person name="Kwon-Chung J.K."/>
            <person name="Lengeler K.B."/>
            <person name="Maiti R."/>
            <person name="Marra M.A."/>
            <person name="Marra R.E."/>
            <person name="Mathewson C.A."/>
            <person name="Mitchell T.G."/>
            <person name="Pertea M."/>
            <person name="Riggs F.R."/>
            <person name="Salzberg S.L."/>
            <person name="Schein J.E."/>
            <person name="Shvartsbeyn A."/>
            <person name="Shin H."/>
            <person name="Shumway M."/>
            <person name="Specht C.A."/>
            <person name="Suh B.B."/>
            <person name="Tenney A."/>
            <person name="Utterback T.R."/>
            <person name="Wickes B.L."/>
            <person name="Wortman J.R."/>
            <person name="Wye N.H."/>
            <person name="Kronstad J.W."/>
            <person name="Lodge J.K."/>
            <person name="Heitman J."/>
            <person name="Davis R.W."/>
            <person name="Fraser C.M."/>
            <person name="Hyman R.W."/>
        </authorList>
    </citation>
    <scope>NUCLEOTIDE SEQUENCE [LARGE SCALE GENOMIC DNA]</scope>
    <source>
        <strain evidence="7">JEC21 / ATCC MYA-565</strain>
    </source>
</reference>
<dbReference type="InParanoid" id="Q5KB10"/>
<feature type="region of interest" description="Disordered" evidence="4">
    <location>
        <begin position="1"/>
        <end position="35"/>
    </location>
</feature>
<evidence type="ECO:0000256" key="3">
    <source>
        <dbReference type="ARBA" id="ARBA00022833"/>
    </source>
</evidence>
<dbReference type="eggNOG" id="KOG0864">
    <property type="taxonomic scope" value="Eukaryota"/>
</dbReference>
<dbReference type="GO" id="GO:0008270">
    <property type="term" value="F:zinc ion binding"/>
    <property type="evidence" value="ECO:0007669"/>
    <property type="project" value="UniProtKB-KW"/>
</dbReference>
<feature type="compositionally biased region" description="Basic and acidic residues" evidence="4">
    <location>
        <begin position="414"/>
        <end position="434"/>
    </location>
</feature>
<feature type="region of interest" description="Disordered" evidence="4">
    <location>
        <begin position="51"/>
        <end position="86"/>
    </location>
</feature>
<evidence type="ECO:0000256" key="1">
    <source>
        <dbReference type="ARBA" id="ARBA00022723"/>
    </source>
</evidence>
<accession>Q55MN5</accession>
<feature type="compositionally biased region" description="Low complexity" evidence="4">
    <location>
        <begin position="323"/>
        <end position="348"/>
    </location>
</feature>
<name>Q5KB10_CRYD1</name>
<feature type="compositionally biased region" description="Low complexity" evidence="4">
    <location>
        <begin position="302"/>
        <end position="315"/>
    </location>
</feature>
<feature type="domain" description="RanBP2-type" evidence="5">
    <location>
        <begin position="794"/>
        <end position="819"/>
    </location>
</feature>
<feature type="compositionally biased region" description="Polar residues" evidence="4">
    <location>
        <begin position="190"/>
        <end position="201"/>
    </location>
</feature>
<feature type="region of interest" description="Disordered" evidence="4">
    <location>
        <begin position="133"/>
        <end position="219"/>
    </location>
</feature>
<dbReference type="RefSeq" id="XP_572963.1">
    <property type="nucleotide sequence ID" value="XM_572963.1"/>
</dbReference>
<organism evidence="6 7">
    <name type="scientific">Cryptococcus deneoformans (strain JEC21 / ATCC MYA-565)</name>
    <name type="common">Cryptococcus neoformans var. neoformans serotype D</name>
    <dbReference type="NCBI Taxonomy" id="214684"/>
    <lineage>
        <taxon>Eukaryota</taxon>
        <taxon>Fungi</taxon>
        <taxon>Dikarya</taxon>
        <taxon>Basidiomycota</taxon>
        <taxon>Agaricomycotina</taxon>
        <taxon>Tremellomycetes</taxon>
        <taxon>Tremellales</taxon>
        <taxon>Cryptococcaceae</taxon>
        <taxon>Cryptococcus</taxon>
        <taxon>Cryptococcus neoformans species complex</taxon>
    </lineage>
</organism>
<feature type="region of interest" description="Disordered" evidence="4">
    <location>
        <begin position="274"/>
        <end position="367"/>
    </location>
</feature>
<dbReference type="SMART" id="SM00547">
    <property type="entry name" value="ZnF_RBZ"/>
    <property type="match status" value="1"/>
</dbReference>
<evidence type="ECO:0000313" key="6">
    <source>
        <dbReference type="EMBL" id="AAW45656.1"/>
    </source>
</evidence>
<feature type="compositionally biased region" description="Acidic residues" evidence="4">
    <location>
        <begin position="564"/>
        <end position="594"/>
    </location>
</feature>
<feature type="compositionally biased region" description="Low complexity" evidence="4">
    <location>
        <begin position="208"/>
        <end position="219"/>
    </location>
</feature>
<dbReference type="PaxDb" id="214684-Q5KB10"/>
<sequence length="825" mass="87504">MESSRSSQHGKRSERLTRTPYARPTPQGARTTPNSALGAIKSALSLFTSPFSRSTSTLPTHNAIEVDRRSESGSEDNWDGEAPAAMKGQDVFSLAAAAGRSGEDFEGRQIAWRGKGEALGGKREVARRELQLAPPKASAEIRNGQPITPNTPIFPGHFHKDGAASQSDPSHPSRALPAPLVPSSGVLNAATGQNSTASATAKPQPVTPSSLSLPSRLPLPASFMTPTRSAIASASSSQCALALSSFLDDKQGKVLTSEDRTIIEALSSRIAVEENASPVAQERRGGWLPSSTSGEVAFRGNLSQSTSSSYLGSGTPYKQRYLGPGMSPKKMPSSRSSPASDRLQSSQSNPPASVGPDASALPPSFPNRHLVNTILRYSATSSPLRQSYRPGAPSTPAAAAPEPVARSPAAGGKRKPESPADRDVSKRREIEAAGRQKAAAIMQSLIEETDSTTPKPNTEPVRWNAYDRGSLHAKATGEPFAGPSTPAKQVPPVPISTPSTAHAGSTPRKRTPLRGAAAKLEAHRQAMKGAKPLSTIERIKGVRPWDNNQSANLTAAEKVVEPEQQVEEPEESEIDELDSEREQDTDAADISEVEDASRARRRAAPLTPAEEVPHPSKVPEATKFEPFPTQPIGFASSSISKPAVSSPAPAAAESYDSPLRKSIIEAPKKAEESAKTFKFSFDQPAKSASEAETEPATQPIVRSEIPKTSRQEKTYLSAKEAALKVDKLSLPFFTFVPPASGPIPANSTKERTEKAKAEAAKLSPPTFAFKLELSAPVRASSTPLSSAVKKVSGGKWTCSMCMLENPESATEKCTICEEPRKNSTV</sequence>
<feature type="region of interest" description="Disordered" evidence="4">
    <location>
        <begin position="382"/>
        <end position="659"/>
    </location>
</feature>
<evidence type="ECO:0000259" key="5">
    <source>
        <dbReference type="SMART" id="SM00547"/>
    </source>
</evidence>
<feature type="region of interest" description="Disordered" evidence="4">
    <location>
        <begin position="674"/>
        <end position="712"/>
    </location>
</feature>
<feature type="compositionally biased region" description="Polar residues" evidence="4">
    <location>
        <begin position="51"/>
        <end position="60"/>
    </location>
</feature>
<keyword evidence="7" id="KW-1185">Reference proteome</keyword>
<dbReference type="STRING" id="214684.Q5KB10"/>
<evidence type="ECO:0000313" key="7">
    <source>
        <dbReference type="Proteomes" id="UP000002149"/>
    </source>
</evidence>
<gene>
    <name evidence="6" type="ordered locus">CNI04180</name>
</gene>
<feature type="compositionally biased region" description="Low complexity" evidence="4">
    <location>
        <begin position="390"/>
        <end position="410"/>
    </location>
</feature>
<protein>
    <recommendedName>
        <fullName evidence="5">RanBP2-type domain-containing protein</fullName>
    </recommendedName>
</protein>
<proteinExistence type="predicted"/>
<accession>Q5KB10</accession>
<keyword evidence="2" id="KW-0863">Zinc-finger</keyword>
<dbReference type="VEuPathDB" id="FungiDB:CNI04180"/>
<dbReference type="EMBL" id="AE017349">
    <property type="protein sequence ID" value="AAW45656.1"/>
    <property type="molecule type" value="Genomic_DNA"/>
</dbReference>
<dbReference type="InterPro" id="IPR001876">
    <property type="entry name" value="Znf_RanBP2"/>
</dbReference>
<dbReference type="OrthoDB" id="79830at2759"/>
<dbReference type="KEGG" id="cne:CNI04180"/>
<keyword evidence="1" id="KW-0479">Metal-binding</keyword>
<dbReference type="Proteomes" id="UP000002149">
    <property type="component" value="Chromosome 9"/>
</dbReference>
<evidence type="ECO:0000256" key="2">
    <source>
        <dbReference type="ARBA" id="ARBA00022771"/>
    </source>
</evidence>
<dbReference type="Gene3D" id="4.10.1060.10">
    <property type="entry name" value="Zinc finger, RanBP2-type"/>
    <property type="match status" value="1"/>
</dbReference>
<evidence type="ECO:0000256" key="4">
    <source>
        <dbReference type="SAM" id="MobiDB-lite"/>
    </source>
</evidence>
<keyword evidence="3" id="KW-0862">Zinc</keyword>
<dbReference type="HOGENOM" id="CLU_313746_0_0_1"/>